<reference evidence="3" key="1">
    <citation type="submission" date="2021-01" db="EMBL/GenBank/DDBJ databases">
        <authorList>
            <person name="Corre E."/>
            <person name="Pelletier E."/>
            <person name="Niang G."/>
            <person name="Scheremetjew M."/>
            <person name="Finn R."/>
            <person name="Kale V."/>
            <person name="Holt S."/>
            <person name="Cochrane G."/>
            <person name="Meng A."/>
            <person name="Brown T."/>
            <person name="Cohen L."/>
        </authorList>
    </citation>
    <scope>NUCLEOTIDE SEQUENCE</scope>
</reference>
<proteinExistence type="predicted"/>
<dbReference type="SUPFAM" id="SSF57850">
    <property type="entry name" value="RING/U-box"/>
    <property type="match status" value="1"/>
</dbReference>
<dbReference type="EMBL" id="HBFQ01027563">
    <property type="protein sequence ID" value="CAD8845112.1"/>
    <property type="molecule type" value="Transcribed_RNA"/>
</dbReference>
<evidence type="ECO:0000259" key="2">
    <source>
        <dbReference type="PROSITE" id="PS50089"/>
    </source>
</evidence>
<dbReference type="Gene3D" id="3.30.40.10">
    <property type="entry name" value="Zinc/RING finger domain, C3HC4 (zinc finger)"/>
    <property type="match status" value="1"/>
</dbReference>
<dbReference type="AlphaFoldDB" id="A0A7S1A7G2"/>
<accession>A0A7S1A7G2</accession>
<evidence type="ECO:0000313" key="3">
    <source>
        <dbReference type="EMBL" id="CAD8845112.1"/>
    </source>
</evidence>
<feature type="domain" description="RING-type" evidence="2">
    <location>
        <begin position="135"/>
        <end position="170"/>
    </location>
</feature>
<gene>
    <name evidence="3" type="ORF">NSCI0253_LOCUS19462</name>
</gene>
<organism evidence="3">
    <name type="scientific">Noctiluca scintillans</name>
    <name type="common">Sea sparkle</name>
    <name type="synonym">Red tide dinoflagellate</name>
    <dbReference type="NCBI Taxonomy" id="2966"/>
    <lineage>
        <taxon>Eukaryota</taxon>
        <taxon>Sar</taxon>
        <taxon>Alveolata</taxon>
        <taxon>Dinophyceae</taxon>
        <taxon>Noctilucales</taxon>
        <taxon>Noctilucaceae</taxon>
        <taxon>Noctiluca</taxon>
    </lineage>
</organism>
<dbReference type="InterPro" id="IPR001841">
    <property type="entry name" value="Znf_RING"/>
</dbReference>
<evidence type="ECO:0000256" key="1">
    <source>
        <dbReference type="PROSITE-ProRule" id="PRU00175"/>
    </source>
</evidence>
<keyword evidence="1" id="KW-0863">Zinc-finger</keyword>
<dbReference type="GO" id="GO:0008270">
    <property type="term" value="F:zinc ion binding"/>
    <property type="evidence" value="ECO:0007669"/>
    <property type="project" value="UniProtKB-KW"/>
</dbReference>
<dbReference type="InterPro" id="IPR013083">
    <property type="entry name" value="Znf_RING/FYVE/PHD"/>
</dbReference>
<protein>
    <recommendedName>
        <fullName evidence="2">RING-type domain-containing protein</fullName>
    </recommendedName>
</protein>
<sequence>MFFRTSARKRGVHPFDFCSRLWRRPWQTHTTPGAWEYTDLTVCRSVPLCWSSSSADLTCAIDIDSVTETHMLDDGMNLPHVVLESLPSTVAGCGCIPSASIPCSVDLSASSEDKEEYRSIDIDTHLEPESELELCAVCLEAPCDVVLQPCGHTQLCETCACKLLRCPLCRASILSHEGSRFTYIVCTGEWV</sequence>
<dbReference type="SMART" id="SM00184">
    <property type="entry name" value="RING"/>
    <property type="match status" value="1"/>
</dbReference>
<keyword evidence="1" id="KW-0479">Metal-binding</keyword>
<dbReference type="PROSITE" id="PS50089">
    <property type="entry name" value="ZF_RING_2"/>
    <property type="match status" value="1"/>
</dbReference>
<name>A0A7S1A7G2_NOCSC</name>
<keyword evidence="1" id="KW-0862">Zinc</keyword>
<dbReference type="Pfam" id="PF13920">
    <property type="entry name" value="zf-C3HC4_3"/>
    <property type="match status" value="1"/>
</dbReference>